<evidence type="ECO:0000313" key="2">
    <source>
        <dbReference type="Proteomes" id="UP000554482"/>
    </source>
</evidence>
<dbReference type="AlphaFoldDB" id="A0A7J6VBA6"/>
<keyword evidence="2" id="KW-1185">Reference proteome</keyword>
<evidence type="ECO:0000313" key="1">
    <source>
        <dbReference type="EMBL" id="KAF5182193.1"/>
    </source>
</evidence>
<dbReference type="Proteomes" id="UP000554482">
    <property type="component" value="Unassembled WGS sequence"/>
</dbReference>
<proteinExistence type="predicted"/>
<accession>A0A7J6VBA6</accession>
<sequence>KDFGRTLYASYYHALSPTAAVGVECSWFIRVEVQTLHIYWYLETVLQPRPDYAQSREALLLQTCVVVIDYVGP</sequence>
<reference evidence="1 2" key="1">
    <citation type="submission" date="2020-06" db="EMBL/GenBank/DDBJ databases">
        <title>Transcriptomic and genomic resources for Thalictrum thalictroides and T. hernandezii: Facilitating candidate gene discovery in an emerging model plant lineage.</title>
        <authorList>
            <person name="Arias T."/>
            <person name="Riano-Pachon D.M."/>
            <person name="Di Stilio V.S."/>
        </authorList>
    </citation>
    <scope>NUCLEOTIDE SEQUENCE [LARGE SCALE GENOMIC DNA]</scope>
    <source>
        <strain evidence="2">cv. WT478/WT964</strain>
        <tissue evidence="1">Leaves</tissue>
    </source>
</reference>
<name>A0A7J6VBA6_THATH</name>
<dbReference type="EMBL" id="JABWDY010035114">
    <property type="protein sequence ID" value="KAF5182193.1"/>
    <property type="molecule type" value="Genomic_DNA"/>
</dbReference>
<comment type="caution">
    <text evidence="1">The sequence shown here is derived from an EMBL/GenBank/DDBJ whole genome shotgun (WGS) entry which is preliminary data.</text>
</comment>
<organism evidence="1 2">
    <name type="scientific">Thalictrum thalictroides</name>
    <name type="common">Rue-anemone</name>
    <name type="synonym">Anemone thalictroides</name>
    <dbReference type="NCBI Taxonomy" id="46969"/>
    <lineage>
        <taxon>Eukaryota</taxon>
        <taxon>Viridiplantae</taxon>
        <taxon>Streptophyta</taxon>
        <taxon>Embryophyta</taxon>
        <taxon>Tracheophyta</taxon>
        <taxon>Spermatophyta</taxon>
        <taxon>Magnoliopsida</taxon>
        <taxon>Ranunculales</taxon>
        <taxon>Ranunculaceae</taxon>
        <taxon>Thalictroideae</taxon>
        <taxon>Thalictrum</taxon>
    </lineage>
</organism>
<feature type="non-terminal residue" evidence="1">
    <location>
        <position position="1"/>
    </location>
</feature>
<protein>
    <submittedName>
        <fullName evidence="1">Uncharacterized protein</fullName>
    </submittedName>
</protein>
<gene>
    <name evidence="1" type="ORF">FRX31_028220</name>
</gene>